<dbReference type="Gene3D" id="3.20.20.70">
    <property type="entry name" value="Aldolase class I"/>
    <property type="match status" value="1"/>
</dbReference>
<feature type="non-terminal residue" evidence="3">
    <location>
        <position position="1"/>
    </location>
</feature>
<evidence type="ECO:0000259" key="2">
    <source>
        <dbReference type="PROSITE" id="PS50110"/>
    </source>
</evidence>
<protein>
    <recommendedName>
        <fullName evidence="2">Response regulatory domain-containing protein</fullName>
    </recommendedName>
</protein>
<dbReference type="AlphaFoldDB" id="X1NEZ6"/>
<feature type="non-terminal residue" evidence="3">
    <location>
        <position position="85"/>
    </location>
</feature>
<accession>X1NEZ6</accession>
<dbReference type="CDD" id="cd17535">
    <property type="entry name" value="REC_NarL-like"/>
    <property type="match status" value="1"/>
</dbReference>
<dbReference type="PANTHER" id="PTHR43214">
    <property type="entry name" value="TWO-COMPONENT RESPONSE REGULATOR"/>
    <property type="match status" value="1"/>
</dbReference>
<evidence type="ECO:0000256" key="1">
    <source>
        <dbReference type="ARBA" id="ARBA00023125"/>
    </source>
</evidence>
<dbReference type="EMBL" id="BARV01005721">
    <property type="protein sequence ID" value="GAI17244.1"/>
    <property type="molecule type" value="Genomic_DNA"/>
</dbReference>
<dbReference type="InterPro" id="IPR039420">
    <property type="entry name" value="WalR-like"/>
</dbReference>
<comment type="caution">
    <text evidence="3">The sequence shown here is derived from an EMBL/GenBank/DDBJ whole genome shotgun (WGS) entry which is preliminary data.</text>
</comment>
<dbReference type="InterPro" id="IPR001789">
    <property type="entry name" value="Sig_transdc_resp-reg_receiver"/>
</dbReference>
<dbReference type="InterPro" id="IPR011006">
    <property type="entry name" value="CheY-like_superfamily"/>
</dbReference>
<dbReference type="GO" id="GO:0003677">
    <property type="term" value="F:DNA binding"/>
    <property type="evidence" value="ECO:0007669"/>
    <property type="project" value="UniProtKB-KW"/>
</dbReference>
<dbReference type="PROSITE" id="PS50110">
    <property type="entry name" value="RESPONSE_REGULATORY"/>
    <property type="match status" value="1"/>
</dbReference>
<gene>
    <name evidence="3" type="ORF">S06H3_11631</name>
</gene>
<reference evidence="3" key="1">
    <citation type="journal article" date="2014" name="Front. Microbiol.">
        <title>High frequency of phylogenetically diverse reductive dehalogenase-homologous genes in deep subseafloor sedimentary metagenomes.</title>
        <authorList>
            <person name="Kawai M."/>
            <person name="Futagami T."/>
            <person name="Toyoda A."/>
            <person name="Takaki Y."/>
            <person name="Nishi S."/>
            <person name="Hori S."/>
            <person name="Arai W."/>
            <person name="Tsubouchi T."/>
            <person name="Morono Y."/>
            <person name="Uchiyama I."/>
            <person name="Ito T."/>
            <person name="Fujiyama A."/>
            <person name="Inagaki F."/>
            <person name="Takami H."/>
        </authorList>
    </citation>
    <scope>NUCLEOTIDE SEQUENCE</scope>
    <source>
        <strain evidence="3">Expedition CK06-06</strain>
    </source>
</reference>
<organism evidence="3">
    <name type="scientific">marine sediment metagenome</name>
    <dbReference type="NCBI Taxonomy" id="412755"/>
    <lineage>
        <taxon>unclassified sequences</taxon>
        <taxon>metagenomes</taxon>
        <taxon>ecological metagenomes</taxon>
    </lineage>
</organism>
<proteinExistence type="predicted"/>
<sequence>IIEEVHGYKVVGETGDGLQILPLIRKLKPDIILLDISMPNLRGIEAIHKVRKVDKKVKILVLTMHKNEDYVYECFISGAQGYILK</sequence>
<keyword evidence="1" id="KW-0238">DNA-binding</keyword>
<dbReference type="GO" id="GO:0000160">
    <property type="term" value="P:phosphorelay signal transduction system"/>
    <property type="evidence" value="ECO:0007669"/>
    <property type="project" value="InterPro"/>
</dbReference>
<name>X1NEZ6_9ZZZZ</name>
<dbReference type="InterPro" id="IPR058245">
    <property type="entry name" value="NreC/VraR/RcsB-like_REC"/>
</dbReference>
<dbReference type="Pfam" id="PF00072">
    <property type="entry name" value="Response_reg"/>
    <property type="match status" value="1"/>
</dbReference>
<feature type="domain" description="Response regulatory" evidence="2">
    <location>
        <begin position="1"/>
        <end position="85"/>
    </location>
</feature>
<dbReference type="InterPro" id="IPR013785">
    <property type="entry name" value="Aldolase_TIM"/>
</dbReference>
<evidence type="ECO:0000313" key="3">
    <source>
        <dbReference type="EMBL" id="GAI17244.1"/>
    </source>
</evidence>
<dbReference type="SUPFAM" id="SSF52172">
    <property type="entry name" value="CheY-like"/>
    <property type="match status" value="1"/>
</dbReference>
<dbReference type="PANTHER" id="PTHR43214:SF43">
    <property type="entry name" value="TWO-COMPONENT RESPONSE REGULATOR"/>
    <property type="match status" value="1"/>
</dbReference>